<dbReference type="AlphaFoldDB" id="A0AAE0CGS7"/>
<feature type="compositionally biased region" description="Gly residues" evidence="1">
    <location>
        <begin position="1"/>
        <end position="11"/>
    </location>
</feature>
<feature type="region of interest" description="Disordered" evidence="1">
    <location>
        <begin position="1"/>
        <end position="61"/>
    </location>
</feature>
<protein>
    <submittedName>
        <fullName evidence="2">Uncharacterized protein</fullName>
    </submittedName>
</protein>
<comment type="caution">
    <text evidence="2">The sequence shown here is derived from an EMBL/GenBank/DDBJ whole genome shotgun (WGS) entry which is preliminary data.</text>
</comment>
<dbReference type="Proteomes" id="UP001190700">
    <property type="component" value="Unassembled WGS sequence"/>
</dbReference>
<keyword evidence="3" id="KW-1185">Reference proteome</keyword>
<dbReference type="EMBL" id="LGRX02024704">
    <property type="protein sequence ID" value="KAK3253650.1"/>
    <property type="molecule type" value="Genomic_DNA"/>
</dbReference>
<proteinExistence type="predicted"/>
<reference evidence="2 3" key="1">
    <citation type="journal article" date="2015" name="Genome Biol. Evol.">
        <title>Comparative Genomics of a Bacterivorous Green Alga Reveals Evolutionary Causalities and Consequences of Phago-Mixotrophic Mode of Nutrition.</title>
        <authorList>
            <person name="Burns J.A."/>
            <person name="Paasch A."/>
            <person name="Narechania A."/>
            <person name="Kim E."/>
        </authorList>
    </citation>
    <scope>NUCLEOTIDE SEQUENCE [LARGE SCALE GENOMIC DNA]</scope>
    <source>
        <strain evidence="2 3">PLY_AMNH</strain>
    </source>
</reference>
<gene>
    <name evidence="2" type="ORF">CYMTET_37110</name>
</gene>
<organism evidence="2 3">
    <name type="scientific">Cymbomonas tetramitiformis</name>
    <dbReference type="NCBI Taxonomy" id="36881"/>
    <lineage>
        <taxon>Eukaryota</taxon>
        <taxon>Viridiplantae</taxon>
        <taxon>Chlorophyta</taxon>
        <taxon>Pyramimonadophyceae</taxon>
        <taxon>Pyramimonadales</taxon>
        <taxon>Pyramimonadaceae</taxon>
        <taxon>Cymbomonas</taxon>
    </lineage>
</organism>
<accession>A0AAE0CGS7</accession>
<evidence type="ECO:0000256" key="1">
    <source>
        <dbReference type="SAM" id="MobiDB-lite"/>
    </source>
</evidence>
<sequence length="75" mass="7512">MGGFTVGGVAGGMPSFASTHVREDAPPAPLMANTHVGGSGESDVSDEGAPLPVDPLHEHEPGLIARDKIARLGGL</sequence>
<name>A0AAE0CGS7_9CHLO</name>
<evidence type="ECO:0000313" key="2">
    <source>
        <dbReference type="EMBL" id="KAK3253650.1"/>
    </source>
</evidence>
<evidence type="ECO:0000313" key="3">
    <source>
        <dbReference type="Proteomes" id="UP001190700"/>
    </source>
</evidence>